<protein>
    <submittedName>
        <fullName evidence="1">Uncharacterized protein</fullName>
    </submittedName>
</protein>
<reference evidence="2" key="1">
    <citation type="submission" date="2016-10" db="EMBL/GenBank/DDBJ databases">
        <authorList>
            <person name="Varghese N."/>
        </authorList>
    </citation>
    <scope>NUCLEOTIDE SEQUENCE [LARGE SCALE GENOMIC DNA]</scope>
    <source>
        <strain evidence="2">DSM 21843</strain>
    </source>
</reference>
<dbReference type="KEGG" id="ddt:AAY81_04895"/>
<keyword evidence="2" id="KW-1185">Reference proteome</keyword>
<dbReference type="STRING" id="79604.AAY81_04895"/>
<dbReference type="Proteomes" id="UP000182975">
    <property type="component" value="Unassembled WGS sequence"/>
</dbReference>
<dbReference type="AlphaFoldDB" id="A0A172RXW4"/>
<gene>
    <name evidence="1" type="ORF">SAMN02910314_02002</name>
</gene>
<name>A0A172RXW4_9ACTN</name>
<accession>A0A172RXW4</accession>
<dbReference type="RefSeq" id="WP_066662103.1">
    <property type="nucleotide sequence ID" value="NZ_CP011402.1"/>
</dbReference>
<proteinExistence type="predicted"/>
<evidence type="ECO:0000313" key="1">
    <source>
        <dbReference type="EMBL" id="SEP04111.1"/>
    </source>
</evidence>
<sequence length="93" mass="10606">MDTNKLDLVMTPDGVKQRVVTPDDEMPDSIVYQGVEYFRPVECRPRRYTNANRSLYEPYEKWGCGVCGNILSTSRPDDGQICSKCHAKVVYAK</sequence>
<organism evidence="1 2">
    <name type="scientific">Denitrobacterium detoxificans</name>
    <dbReference type="NCBI Taxonomy" id="79604"/>
    <lineage>
        <taxon>Bacteria</taxon>
        <taxon>Bacillati</taxon>
        <taxon>Actinomycetota</taxon>
        <taxon>Coriobacteriia</taxon>
        <taxon>Eggerthellales</taxon>
        <taxon>Eggerthellaceae</taxon>
        <taxon>Denitrobacterium</taxon>
    </lineage>
</organism>
<dbReference type="EMBL" id="FOEC01000026">
    <property type="protein sequence ID" value="SEP04111.1"/>
    <property type="molecule type" value="Genomic_DNA"/>
</dbReference>
<evidence type="ECO:0000313" key="2">
    <source>
        <dbReference type="Proteomes" id="UP000182975"/>
    </source>
</evidence>